<dbReference type="AlphaFoldDB" id="A0A1C7M8U2"/>
<gene>
    <name evidence="1" type="ORF">A0H81_06817</name>
</gene>
<protein>
    <submittedName>
        <fullName evidence="1">Uncharacterized protein</fullName>
    </submittedName>
</protein>
<evidence type="ECO:0000313" key="2">
    <source>
        <dbReference type="Proteomes" id="UP000092993"/>
    </source>
</evidence>
<comment type="caution">
    <text evidence="1">The sequence shown here is derived from an EMBL/GenBank/DDBJ whole genome shotgun (WGS) entry which is preliminary data.</text>
</comment>
<evidence type="ECO:0000313" key="1">
    <source>
        <dbReference type="EMBL" id="OBZ73291.1"/>
    </source>
</evidence>
<accession>A0A1C7M8U2</accession>
<organism evidence="1 2">
    <name type="scientific">Grifola frondosa</name>
    <name type="common">Maitake</name>
    <name type="synonym">Polyporus frondosus</name>
    <dbReference type="NCBI Taxonomy" id="5627"/>
    <lineage>
        <taxon>Eukaryota</taxon>
        <taxon>Fungi</taxon>
        <taxon>Dikarya</taxon>
        <taxon>Basidiomycota</taxon>
        <taxon>Agaricomycotina</taxon>
        <taxon>Agaricomycetes</taxon>
        <taxon>Polyporales</taxon>
        <taxon>Grifolaceae</taxon>
        <taxon>Grifola</taxon>
    </lineage>
</organism>
<keyword evidence="2" id="KW-1185">Reference proteome</keyword>
<name>A0A1C7M8U2_GRIFR</name>
<sequence>MRPEHHRTANASCSTALEHLVPFLEDLQGNIIKVSSKDLSSATVEWNTITVSIRDRSYPILPSLFFHLHLLDT</sequence>
<dbReference type="EMBL" id="LUGG01000007">
    <property type="protein sequence ID" value="OBZ73291.1"/>
    <property type="molecule type" value="Genomic_DNA"/>
</dbReference>
<proteinExistence type="predicted"/>
<reference evidence="1 2" key="1">
    <citation type="submission" date="2016-03" db="EMBL/GenBank/DDBJ databases">
        <title>Whole genome sequencing of Grifola frondosa 9006-11.</title>
        <authorList>
            <person name="Min B."/>
            <person name="Park H."/>
            <person name="Kim J.-G."/>
            <person name="Cho H."/>
            <person name="Oh Y.-L."/>
            <person name="Kong W.-S."/>
            <person name="Choi I.-G."/>
        </authorList>
    </citation>
    <scope>NUCLEOTIDE SEQUENCE [LARGE SCALE GENOMIC DNA]</scope>
    <source>
        <strain evidence="1 2">9006-11</strain>
    </source>
</reference>
<dbReference type="Proteomes" id="UP000092993">
    <property type="component" value="Unassembled WGS sequence"/>
</dbReference>